<feature type="repeat" description="TPR" evidence="1">
    <location>
        <begin position="394"/>
        <end position="427"/>
    </location>
</feature>
<dbReference type="PROSITE" id="PS50005">
    <property type="entry name" value="TPR"/>
    <property type="match status" value="2"/>
</dbReference>
<sequence>MNKQIIEEIKLFIEQDNIDAAKDYLEKYESDCENFKIEVYSIKSIIYIKENQLNKAEDFIKKGLKIDPINIDLIYNLAYLKFLQGDIEAAYKYYLDCYINCKDKDLKQEVISILEQLQFSIDKNKLGFITIWIGKYVENIRDIRNEKSSIYKMNLDVFYELMKENFIQNIFLYIIFDEFIYISELKALNIYGKLVYNCRKNLYLDKVDYLNKNSNVYNEIFCCNESDIIITNDIKIYITKKFLENSEKIYFIKETNFVNYNEMLINLLLFIYDSKNNLFEDVYDKYFYESDCGYIKTLYNIIKKQEKTEVDIECIKEIYKKNNDELIFIIYITLLLKFEKINECIEIIEKSNYVKDVFVDELRFLKKLGNQELIKFMINLSLNNYSAIVNDIYLNDYYKLANLYYSLGYIDEAFENYKKILIYQDKLSNSIMVNKNLKFLRTKI</sequence>
<dbReference type="GO" id="GO:0032259">
    <property type="term" value="P:methylation"/>
    <property type="evidence" value="ECO:0007669"/>
    <property type="project" value="UniProtKB-KW"/>
</dbReference>
<evidence type="ECO:0000313" key="2">
    <source>
        <dbReference type="EMBL" id="CEQ04452.1"/>
    </source>
</evidence>
<keyword evidence="1" id="KW-0802">TPR repeat</keyword>
<accession>A0A0C7QUW5</accession>
<gene>
    <name evidence="2" type="ORF">R28058_21851</name>
</gene>
<dbReference type="Gene3D" id="1.25.40.10">
    <property type="entry name" value="Tetratricopeptide repeat domain"/>
    <property type="match status" value="1"/>
</dbReference>
<keyword evidence="2" id="KW-0489">Methyltransferase</keyword>
<dbReference type="AlphaFoldDB" id="A0A0C7QUW5"/>
<dbReference type="Proteomes" id="UP000049127">
    <property type="component" value="Unassembled WGS sequence"/>
</dbReference>
<protein>
    <submittedName>
        <fullName evidence="2">Type 11 methyltransferase</fullName>
    </submittedName>
</protein>
<organism evidence="2 3">
    <name type="scientific">Paraclostridium sordellii</name>
    <name type="common">Clostridium sordellii</name>
    <dbReference type="NCBI Taxonomy" id="1505"/>
    <lineage>
        <taxon>Bacteria</taxon>
        <taxon>Bacillati</taxon>
        <taxon>Bacillota</taxon>
        <taxon>Clostridia</taxon>
        <taxon>Peptostreptococcales</taxon>
        <taxon>Peptostreptococcaceae</taxon>
        <taxon>Paraclostridium</taxon>
    </lineage>
</organism>
<dbReference type="EMBL" id="CEKZ01000003">
    <property type="protein sequence ID" value="CEQ04452.1"/>
    <property type="molecule type" value="Genomic_DNA"/>
</dbReference>
<evidence type="ECO:0000313" key="3">
    <source>
        <dbReference type="Proteomes" id="UP000049127"/>
    </source>
</evidence>
<feature type="repeat" description="TPR" evidence="1">
    <location>
        <begin position="37"/>
        <end position="70"/>
    </location>
</feature>
<evidence type="ECO:0000256" key="1">
    <source>
        <dbReference type="PROSITE-ProRule" id="PRU00339"/>
    </source>
</evidence>
<dbReference type="SUPFAM" id="SSF48452">
    <property type="entry name" value="TPR-like"/>
    <property type="match status" value="1"/>
</dbReference>
<dbReference type="InterPro" id="IPR019734">
    <property type="entry name" value="TPR_rpt"/>
</dbReference>
<dbReference type="OrthoDB" id="9762324at2"/>
<dbReference type="InterPro" id="IPR011990">
    <property type="entry name" value="TPR-like_helical_dom_sf"/>
</dbReference>
<proteinExistence type="predicted"/>
<dbReference type="GO" id="GO:0008168">
    <property type="term" value="F:methyltransferase activity"/>
    <property type="evidence" value="ECO:0007669"/>
    <property type="project" value="UniProtKB-KW"/>
</dbReference>
<name>A0A0C7QUW5_PARSO</name>
<dbReference type="RefSeq" id="WP_055342395.1">
    <property type="nucleotide sequence ID" value="NZ_CDNI01000003.1"/>
</dbReference>
<keyword evidence="2" id="KW-0808">Transferase</keyword>
<dbReference type="Pfam" id="PF13181">
    <property type="entry name" value="TPR_8"/>
    <property type="match status" value="2"/>
</dbReference>
<reference evidence="2 3" key="1">
    <citation type="submission" date="2015-01" db="EMBL/GenBank/DDBJ databases">
        <authorList>
            <person name="Aslett A.Martin."/>
            <person name="De Silva Nishadi"/>
        </authorList>
    </citation>
    <scope>NUCLEOTIDE SEQUENCE [LARGE SCALE GENOMIC DNA]</scope>
    <source>
        <strain evidence="2 3">R28058</strain>
    </source>
</reference>
<dbReference type="SMART" id="SM00028">
    <property type="entry name" value="TPR"/>
    <property type="match status" value="3"/>
</dbReference>